<evidence type="ECO:0000256" key="2">
    <source>
        <dbReference type="ARBA" id="ARBA00022747"/>
    </source>
</evidence>
<dbReference type="InterPro" id="IPR044946">
    <property type="entry name" value="Restrct_endonuc_typeI_TRD_sf"/>
</dbReference>
<dbReference type="Proteomes" id="UP000199459">
    <property type="component" value="Unassembled WGS sequence"/>
</dbReference>
<dbReference type="GO" id="GO:0003677">
    <property type="term" value="F:DNA binding"/>
    <property type="evidence" value="ECO:0007669"/>
    <property type="project" value="UniProtKB-KW"/>
</dbReference>
<keyword evidence="3" id="KW-0238">DNA-binding</keyword>
<reference evidence="5 6" key="1">
    <citation type="submission" date="2016-10" db="EMBL/GenBank/DDBJ databases">
        <authorList>
            <person name="de Groot N.N."/>
        </authorList>
    </citation>
    <scope>NUCLEOTIDE SEQUENCE [LARGE SCALE GENOMIC DNA]</scope>
    <source>
        <strain evidence="5 6">Nm22</strain>
    </source>
</reference>
<comment type="similarity">
    <text evidence="1">Belongs to the type-I restriction system S methylase family.</text>
</comment>
<dbReference type="AlphaFoldDB" id="A0A1H8B706"/>
<dbReference type="SUPFAM" id="SSF116734">
    <property type="entry name" value="DNA methylase specificity domain"/>
    <property type="match status" value="2"/>
</dbReference>
<dbReference type="CDD" id="cd17256">
    <property type="entry name" value="RMtype1_S_EcoJA65PI-TRD1-CR1_like"/>
    <property type="match status" value="1"/>
</dbReference>
<keyword evidence="2" id="KW-0680">Restriction system</keyword>
<organism evidence="5 6">
    <name type="scientific">Nitrosomonas marina</name>
    <dbReference type="NCBI Taxonomy" id="917"/>
    <lineage>
        <taxon>Bacteria</taxon>
        <taxon>Pseudomonadati</taxon>
        <taxon>Pseudomonadota</taxon>
        <taxon>Betaproteobacteria</taxon>
        <taxon>Nitrosomonadales</taxon>
        <taxon>Nitrosomonadaceae</taxon>
        <taxon>Nitrosomonas</taxon>
    </lineage>
</organism>
<sequence length="409" mass="46623">MNMNVPKLRFKGFSDDWIKKKIGEITLKVGSGSTPRGGEKVYQSNGIPFIRSQNVNNNFLNLKDLTFIPDAIHKQMQGSTVKANDILLNITGASIGRSCVVPDNFKEGNVNQHVCIIRLKSGFLSRFIQPFLSSTRGQKLVLSHQVGSGREGLNFQAVRSFSIDIPSFPEQTKIANFLTAIDEKITQLTQKNDLLKQYKKGVMQQIFSQKLRFKDDDGREFPEWETKQLGSLVKVYDGTHMTPKYQNQGIPFYSVEHVTNNNFKETRFISREVFEKENKRVKLEKGDILMTRIGDIGTPKYINWEVEASFYVSLALLKQSKKINSLYLSHYIGSDSFQGELHKRTIHVAFPKKINLGEISHCLVSYPCITEQIKIANFLTAIDDKITQTQAQLEAVKHYKNSLLQQMFV</sequence>
<dbReference type="Gene3D" id="3.90.220.20">
    <property type="entry name" value="DNA methylase specificity domains"/>
    <property type="match status" value="2"/>
</dbReference>
<dbReference type="OrthoDB" id="5298944at2"/>
<feature type="domain" description="Type I restriction modification DNA specificity" evidence="4">
    <location>
        <begin position="223"/>
        <end position="396"/>
    </location>
</feature>
<evidence type="ECO:0000313" key="5">
    <source>
        <dbReference type="EMBL" id="SEM77637.1"/>
    </source>
</evidence>
<feature type="domain" description="Type I restriction modification DNA specificity" evidence="4">
    <location>
        <begin position="15"/>
        <end position="196"/>
    </location>
</feature>
<accession>A0A1H8B706</accession>
<protein>
    <submittedName>
        <fullName evidence="5">Type I restriction enzyme, S subunit</fullName>
    </submittedName>
</protein>
<dbReference type="InterPro" id="IPR000055">
    <property type="entry name" value="Restrct_endonuc_typeI_TRD"/>
</dbReference>
<gene>
    <name evidence="5" type="ORF">SAMN05216325_10294</name>
</gene>
<dbReference type="InterPro" id="IPR052021">
    <property type="entry name" value="Type-I_RS_S_subunit"/>
</dbReference>
<dbReference type="EMBL" id="FOCP01000002">
    <property type="protein sequence ID" value="SEM77637.1"/>
    <property type="molecule type" value="Genomic_DNA"/>
</dbReference>
<dbReference type="PANTHER" id="PTHR30408:SF12">
    <property type="entry name" value="TYPE I RESTRICTION ENZYME MJAVIII SPECIFICITY SUBUNIT"/>
    <property type="match status" value="1"/>
</dbReference>
<proteinExistence type="inferred from homology"/>
<dbReference type="PANTHER" id="PTHR30408">
    <property type="entry name" value="TYPE-1 RESTRICTION ENZYME ECOKI SPECIFICITY PROTEIN"/>
    <property type="match status" value="1"/>
</dbReference>
<evidence type="ECO:0000256" key="3">
    <source>
        <dbReference type="ARBA" id="ARBA00023125"/>
    </source>
</evidence>
<dbReference type="GO" id="GO:0009307">
    <property type="term" value="P:DNA restriction-modification system"/>
    <property type="evidence" value="ECO:0007669"/>
    <property type="project" value="UniProtKB-KW"/>
</dbReference>
<evidence type="ECO:0000313" key="6">
    <source>
        <dbReference type="Proteomes" id="UP000199459"/>
    </source>
</evidence>
<name>A0A1H8B706_9PROT</name>
<evidence type="ECO:0000256" key="1">
    <source>
        <dbReference type="ARBA" id="ARBA00010923"/>
    </source>
</evidence>
<evidence type="ECO:0000259" key="4">
    <source>
        <dbReference type="Pfam" id="PF01420"/>
    </source>
</evidence>
<dbReference type="Pfam" id="PF01420">
    <property type="entry name" value="Methylase_S"/>
    <property type="match status" value="2"/>
</dbReference>
<dbReference type="Gene3D" id="1.10.287.1120">
    <property type="entry name" value="Bipartite methylase S protein"/>
    <property type="match status" value="1"/>
</dbReference>